<keyword evidence="6" id="KW-1185">Reference proteome</keyword>
<dbReference type="SUPFAM" id="SSF46785">
    <property type="entry name" value="Winged helix' DNA-binding domain"/>
    <property type="match status" value="1"/>
</dbReference>
<keyword evidence="1" id="KW-0805">Transcription regulation</keyword>
<gene>
    <name evidence="5" type="ORF">M8523_28920</name>
</gene>
<organism evidence="5 6">
    <name type="scientific">Lichenifustis flavocetrariae</name>
    <dbReference type="NCBI Taxonomy" id="2949735"/>
    <lineage>
        <taxon>Bacteria</taxon>
        <taxon>Pseudomonadati</taxon>
        <taxon>Pseudomonadota</taxon>
        <taxon>Alphaproteobacteria</taxon>
        <taxon>Hyphomicrobiales</taxon>
        <taxon>Lichenihabitantaceae</taxon>
        <taxon>Lichenifustis</taxon>
    </lineage>
</organism>
<dbReference type="Gene3D" id="1.10.10.10">
    <property type="entry name" value="Winged helix-like DNA-binding domain superfamily/Winged helix DNA-binding domain"/>
    <property type="match status" value="1"/>
</dbReference>
<dbReference type="Pfam" id="PF07729">
    <property type="entry name" value="FCD"/>
    <property type="match status" value="1"/>
</dbReference>
<accession>A0AA41Z7M7</accession>
<dbReference type="CDD" id="cd07377">
    <property type="entry name" value="WHTH_GntR"/>
    <property type="match status" value="1"/>
</dbReference>
<evidence type="ECO:0000256" key="2">
    <source>
        <dbReference type="ARBA" id="ARBA00023125"/>
    </source>
</evidence>
<dbReference type="SMART" id="SM00345">
    <property type="entry name" value="HTH_GNTR"/>
    <property type="match status" value="1"/>
</dbReference>
<protein>
    <submittedName>
        <fullName evidence="5">GntR family transcriptional regulator</fullName>
    </submittedName>
</protein>
<dbReference type="PROSITE" id="PS50949">
    <property type="entry name" value="HTH_GNTR"/>
    <property type="match status" value="1"/>
</dbReference>
<dbReference type="SMART" id="SM00895">
    <property type="entry name" value="FCD"/>
    <property type="match status" value="1"/>
</dbReference>
<dbReference type="InterPro" id="IPR011711">
    <property type="entry name" value="GntR_C"/>
</dbReference>
<comment type="caution">
    <text evidence="5">The sequence shown here is derived from an EMBL/GenBank/DDBJ whole genome shotgun (WGS) entry which is preliminary data.</text>
</comment>
<reference evidence="5" key="1">
    <citation type="submission" date="2022-05" db="EMBL/GenBank/DDBJ databases">
        <authorList>
            <person name="Pankratov T."/>
        </authorList>
    </citation>
    <scope>NUCLEOTIDE SEQUENCE</scope>
    <source>
        <strain evidence="5">BP6-180914</strain>
    </source>
</reference>
<proteinExistence type="predicted"/>
<evidence type="ECO:0000313" key="5">
    <source>
        <dbReference type="EMBL" id="MCW6511978.1"/>
    </source>
</evidence>
<name>A0AA41Z7M7_9HYPH</name>
<dbReference type="EMBL" id="JAMOIM010000037">
    <property type="protein sequence ID" value="MCW6511978.1"/>
    <property type="molecule type" value="Genomic_DNA"/>
</dbReference>
<keyword evidence="3" id="KW-0804">Transcription</keyword>
<dbReference type="SUPFAM" id="SSF48008">
    <property type="entry name" value="GntR ligand-binding domain-like"/>
    <property type="match status" value="1"/>
</dbReference>
<dbReference type="Gene3D" id="1.20.120.530">
    <property type="entry name" value="GntR ligand-binding domain-like"/>
    <property type="match status" value="1"/>
</dbReference>
<sequence length="219" mass="24047">MLQLERETLNDRAYDALKHGLISGQFVPGQALVIRKLAETLGISTTPIREALQRLVAERILELQQNRSVAVPRLTSSTFCELTRIRSALEGMAVELATADVRPTDLERLHEGLDGMDRAIAATNGAEYLKLNEAFHFAVYRMARAPILLNLIEDLWGRVGPYMNLLMDSASYVPQSNDHHRALVAALAARDPGDARRALTNDIAVAAAALIPRLTLVTG</sequence>
<dbReference type="RefSeq" id="WP_282588357.1">
    <property type="nucleotide sequence ID" value="NZ_JAMOIM010000037.1"/>
</dbReference>
<dbReference type="PANTHER" id="PTHR43537:SF39">
    <property type="entry name" value="HTH-TYPE TRANSCRIPTIONAL REGULATOR MCBR"/>
    <property type="match status" value="1"/>
</dbReference>
<dbReference type="Proteomes" id="UP001165667">
    <property type="component" value="Unassembled WGS sequence"/>
</dbReference>
<dbReference type="InterPro" id="IPR036388">
    <property type="entry name" value="WH-like_DNA-bd_sf"/>
</dbReference>
<dbReference type="GO" id="GO:0003700">
    <property type="term" value="F:DNA-binding transcription factor activity"/>
    <property type="evidence" value="ECO:0007669"/>
    <property type="project" value="InterPro"/>
</dbReference>
<dbReference type="InterPro" id="IPR008920">
    <property type="entry name" value="TF_FadR/GntR_C"/>
</dbReference>
<dbReference type="GO" id="GO:0003677">
    <property type="term" value="F:DNA binding"/>
    <property type="evidence" value="ECO:0007669"/>
    <property type="project" value="UniProtKB-KW"/>
</dbReference>
<dbReference type="AlphaFoldDB" id="A0AA41Z7M7"/>
<evidence type="ECO:0000256" key="1">
    <source>
        <dbReference type="ARBA" id="ARBA00023015"/>
    </source>
</evidence>
<dbReference type="PANTHER" id="PTHR43537">
    <property type="entry name" value="TRANSCRIPTIONAL REGULATOR, GNTR FAMILY"/>
    <property type="match status" value="1"/>
</dbReference>
<dbReference type="InterPro" id="IPR000524">
    <property type="entry name" value="Tscrpt_reg_HTH_GntR"/>
</dbReference>
<keyword evidence="2" id="KW-0238">DNA-binding</keyword>
<evidence type="ECO:0000259" key="4">
    <source>
        <dbReference type="PROSITE" id="PS50949"/>
    </source>
</evidence>
<dbReference type="Pfam" id="PF00392">
    <property type="entry name" value="GntR"/>
    <property type="match status" value="1"/>
</dbReference>
<dbReference type="InterPro" id="IPR036390">
    <property type="entry name" value="WH_DNA-bd_sf"/>
</dbReference>
<feature type="domain" description="HTH gntR-type" evidence="4">
    <location>
        <begin position="7"/>
        <end position="74"/>
    </location>
</feature>
<evidence type="ECO:0000256" key="3">
    <source>
        <dbReference type="ARBA" id="ARBA00023163"/>
    </source>
</evidence>
<evidence type="ECO:0000313" key="6">
    <source>
        <dbReference type="Proteomes" id="UP001165667"/>
    </source>
</evidence>